<keyword evidence="2 7" id="KW-0813">Transport</keyword>
<evidence type="ECO:0000256" key="1">
    <source>
        <dbReference type="ARBA" id="ARBA00004651"/>
    </source>
</evidence>
<organism evidence="9 10">
    <name type="scientific">Thetidibacter halocola</name>
    <dbReference type="NCBI Taxonomy" id="2827239"/>
    <lineage>
        <taxon>Bacteria</taxon>
        <taxon>Pseudomonadati</taxon>
        <taxon>Pseudomonadota</taxon>
        <taxon>Alphaproteobacteria</taxon>
        <taxon>Rhodobacterales</taxon>
        <taxon>Roseobacteraceae</taxon>
        <taxon>Thetidibacter</taxon>
    </lineage>
</organism>
<proteinExistence type="inferred from homology"/>
<gene>
    <name evidence="9" type="ORF">KB874_10010</name>
</gene>
<protein>
    <recommendedName>
        <fullName evidence="7">TRAP transporter small permease protein</fullName>
    </recommendedName>
</protein>
<dbReference type="EMBL" id="JAGTUU010000004">
    <property type="protein sequence ID" value="MBS0124470.1"/>
    <property type="molecule type" value="Genomic_DNA"/>
</dbReference>
<feature type="transmembrane region" description="Helical" evidence="7">
    <location>
        <begin position="100"/>
        <end position="122"/>
    </location>
</feature>
<reference evidence="9" key="1">
    <citation type="submission" date="2021-04" db="EMBL/GenBank/DDBJ databases">
        <authorList>
            <person name="Yoon J."/>
        </authorList>
    </citation>
    <scope>NUCLEOTIDE SEQUENCE</scope>
    <source>
        <strain evidence="9">KMU-90</strain>
    </source>
</reference>
<keyword evidence="6 7" id="KW-0472">Membrane</keyword>
<comment type="subcellular location">
    <subcellularLocation>
        <location evidence="7">Cell inner membrane</location>
        <topology evidence="7">Multi-pass membrane protein</topology>
    </subcellularLocation>
    <subcellularLocation>
        <location evidence="1">Cell membrane</location>
        <topology evidence="1">Multi-pass membrane protein</topology>
    </subcellularLocation>
</comment>
<evidence type="ECO:0000259" key="8">
    <source>
        <dbReference type="Pfam" id="PF04290"/>
    </source>
</evidence>
<evidence type="ECO:0000256" key="6">
    <source>
        <dbReference type="ARBA" id="ARBA00023136"/>
    </source>
</evidence>
<evidence type="ECO:0000256" key="7">
    <source>
        <dbReference type="RuleBase" id="RU369079"/>
    </source>
</evidence>
<feature type="domain" description="Tripartite ATP-independent periplasmic transporters DctQ component" evidence="8">
    <location>
        <begin position="35"/>
        <end position="170"/>
    </location>
</feature>
<keyword evidence="4 7" id="KW-0812">Transmembrane</keyword>
<evidence type="ECO:0000256" key="4">
    <source>
        <dbReference type="ARBA" id="ARBA00022692"/>
    </source>
</evidence>
<feature type="transmembrane region" description="Helical" evidence="7">
    <location>
        <begin position="150"/>
        <end position="171"/>
    </location>
</feature>
<feature type="transmembrane region" description="Helical" evidence="7">
    <location>
        <begin position="59"/>
        <end position="79"/>
    </location>
</feature>
<comment type="subunit">
    <text evidence="7">The complex comprises the extracytoplasmic solute receptor protein and the two transmembrane proteins.</text>
</comment>
<evidence type="ECO:0000313" key="9">
    <source>
        <dbReference type="EMBL" id="MBS0124470.1"/>
    </source>
</evidence>
<dbReference type="AlphaFoldDB" id="A0A8J8B8E6"/>
<feature type="transmembrane region" description="Helical" evidence="7">
    <location>
        <begin position="16"/>
        <end position="39"/>
    </location>
</feature>
<dbReference type="GO" id="GO:0022857">
    <property type="term" value="F:transmembrane transporter activity"/>
    <property type="evidence" value="ECO:0007669"/>
    <property type="project" value="UniProtKB-UniRule"/>
</dbReference>
<dbReference type="Proteomes" id="UP000681356">
    <property type="component" value="Unassembled WGS sequence"/>
</dbReference>
<comment type="function">
    <text evidence="7">Part of the tripartite ATP-independent periplasmic (TRAP) transport system.</text>
</comment>
<keyword evidence="7" id="KW-0997">Cell inner membrane</keyword>
<sequence length="179" mass="18692">MTADNQDREGGAVSRLWGAVVDGVAAVGTLMIGVLMVIICADIVARNAMGASLPLVSEAGALLVVTLVALQLGATIRARRLARAEFLLLALQARSPRAAALLRAAFNALGAVILGIIAFATLRVFEKDWNAAEFIGVPGIATLPTWPFRLLVLAGFTIAAIEFAFATLSALRRAVRGQA</sequence>
<comment type="similarity">
    <text evidence="7">Belongs to the TRAP transporter small permease family.</text>
</comment>
<keyword evidence="3" id="KW-1003">Cell membrane</keyword>
<comment type="caution">
    <text evidence="9">The sequence shown here is derived from an EMBL/GenBank/DDBJ whole genome shotgun (WGS) entry which is preliminary data.</text>
</comment>
<dbReference type="InterPro" id="IPR055348">
    <property type="entry name" value="DctQ"/>
</dbReference>
<evidence type="ECO:0000313" key="10">
    <source>
        <dbReference type="Proteomes" id="UP000681356"/>
    </source>
</evidence>
<name>A0A8J8B8E6_9RHOB</name>
<keyword evidence="10" id="KW-1185">Reference proteome</keyword>
<accession>A0A8J8B8E6</accession>
<keyword evidence="5 7" id="KW-1133">Transmembrane helix</keyword>
<dbReference type="GO" id="GO:0005886">
    <property type="term" value="C:plasma membrane"/>
    <property type="evidence" value="ECO:0007669"/>
    <property type="project" value="UniProtKB-SubCell"/>
</dbReference>
<dbReference type="Pfam" id="PF04290">
    <property type="entry name" value="DctQ"/>
    <property type="match status" value="1"/>
</dbReference>
<evidence type="ECO:0000256" key="5">
    <source>
        <dbReference type="ARBA" id="ARBA00022989"/>
    </source>
</evidence>
<evidence type="ECO:0000256" key="2">
    <source>
        <dbReference type="ARBA" id="ARBA00022448"/>
    </source>
</evidence>
<evidence type="ECO:0000256" key="3">
    <source>
        <dbReference type="ARBA" id="ARBA00022475"/>
    </source>
</evidence>
<dbReference type="RefSeq" id="WP_212536445.1">
    <property type="nucleotide sequence ID" value="NZ_JAGTUU010000004.1"/>
</dbReference>